<dbReference type="SUPFAM" id="SSF52518">
    <property type="entry name" value="Thiamin diphosphate-binding fold (THDP-binding)"/>
    <property type="match status" value="2"/>
</dbReference>
<protein>
    <submittedName>
        <fullName evidence="7">Phosphonopyruvate decarboxylase</fullName>
        <ecNumber evidence="7">4.1.1.82</ecNumber>
    </submittedName>
</protein>
<dbReference type="EC" id="4.1.1.82" evidence="7"/>
<dbReference type="GO" id="GO:0032923">
    <property type="term" value="P:organic phosphonate biosynthetic process"/>
    <property type="evidence" value="ECO:0007669"/>
    <property type="project" value="InterPro"/>
</dbReference>
<organism evidence="7 8">
    <name type="scientific">Helicobacter cappadocius</name>
    <dbReference type="NCBI Taxonomy" id="3063998"/>
    <lineage>
        <taxon>Bacteria</taxon>
        <taxon>Pseudomonadati</taxon>
        <taxon>Campylobacterota</taxon>
        <taxon>Epsilonproteobacteria</taxon>
        <taxon>Campylobacterales</taxon>
        <taxon>Helicobacteraceae</taxon>
        <taxon>Helicobacter</taxon>
    </lineage>
</organism>
<reference evidence="6" key="2">
    <citation type="submission" date="2023-07" db="EMBL/GenBank/DDBJ databases">
        <authorList>
            <person name="Aydin F."/>
            <person name="Tarhane S."/>
            <person name="Saticioglu I.B."/>
            <person name="Karakaya E."/>
            <person name="Abay S."/>
            <person name="Guran O."/>
            <person name="Bozkurt E."/>
            <person name="Uzum N."/>
            <person name="Olgun K."/>
            <person name="Jablonski D."/>
        </authorList>
    </citation>
    <scope>NUCLEOTIDE SEQUENCE</scope>
    <source>
        <strain evidence="6">Faydin-H75</strain>
    </source>
</reference>
<keyword evidence="9" id="KW-1185">Reference proteome</keyword>
<dbReference type="InterPro" id="IPR017684">
    <property type="entry name" value="Phosphono-pyrv_decarboxylase"/>
</dbReference>
<dbReference type="GO" id="GO:0030976">
    <property type="term" value="F:thiamine pyrophosphate binding"/>
    <property type="evidence" value="ECO:0007669"/>
    <property type="project" value="InterPro"/>
</dbReference>
<dbReference type="RefSeq" id="WP_305517707.1">
    <property type="nucleotide sequence ID" value="NZ_JAUPEV010000016.1"/>
</dbReference>
<dbReference type="CDD" id="cd07035">
    <property type="entry name" value="TPP_PYR_POX_like"/>
    <property type="match status" value="1"/>
</dbReference>
<feature type="domain" description="Thiamine pyrophosphate enzyme TPP-binding" evidence="4">
    <location>
        <begin position="220"/>
        <end position="339"/>
    </location>
</feature>
<evidence type="ECO:0000313" key="9">
    <source>
        <dbReference type="Proteomes" id="UP001240777"/>
    </source>
</evidence>
<feature type="domain" description="Thiamine pyrophosphate enzyme N-terminal TPP-binding" evidence="5">
    <location>
        <begin position="9"/>
        <end position="95"/>
    </location>
</feature>
<evidence type="ECO:0000313" key="6">
    <source>
        <dbReference type="EMBL" id="MDO7253869.1"/>
    </source>
</evidence>
<gene>
    <name evidence="7" type="primary">aepY</name>
    <name evidence="6" type="ORF">Q5I04_08130</name>
    <name evidence="7" type="ORF">Q5I06_08510</name>
</gene>
<keyword evidence="3 7" id="KW-0456">Lyase</keyword>
<dbReference type="EMBL" id="JAUYZK010000018">
    <property type="protein sequence ID" value="MDP2539813.1"/>
    <property type="molecule type" value="Genomic_DNA"/>
</dbReference>
<keyword evidence="1" id="KW-0210">Decarboxylase</keyword>
<dbReference type="InterPro" id="IPR011766">
    <property type="entry name" value="TPP_enzyme_TPP-bd"/>
</dbReference>
<evidence type="ECO:0000313" key="8">
    <source>
        <dbReference type="Proteomes" id="UP001177258"/>
    </source>
</evidence>
<evidence type="ECO:0000313" key="7">
    <source>
        <dbReference type="EMBL" id="MDP2539813.1"/>
    </source>
</evidence>
<dbReference type="GO" id="GO:0033980">
    <property type="term" value="F:phosphonopyruvate decarboxylase activity"/>
    <property type="evidence" value="ECO:0007669"/>
    <property type="project" value="UniProtKB-EC"/>
</dbReference>
<dbReference type="Pfam" id="PF02776">
    <property type="entry name" value="TPP_enzyme_N"/>
    <property type="match status" value="1"/>
</dbReference>
<dbReference type="InterPro" id="IPR012001">
    <property type="entry name" value="Thiamin_PyroP_enz_TPP-bd_dom"/>
</dbReference>
<dbReference type="EMBL" id="JAUPEV010000016">
    <property type="protein sequence ID" value="MDO7253869.1"/>
    <property type="molecule type" value="Genomic_DNA"/>
</dbReference>
<dbReference type="AlphaFoldDB" id="A0AA90T5S5"/>
<comment type="caution">
    <text evidence="7">The sequence shown here is derived from an EMBL/GenBank/DDBJ whole genome shotgun (WGS) entry which is preliminary data.</text>
</comment>
<dbReference type="Pfam" id="PF02775">
    <property type="entry name" value="TPP_enzyme_C"/>
    <property type="match status" value="1"/>
</dbReference>
<dbReference type="Proteomes" id="UP001240777">
    <property type="component" value="Unassembled WGS sequence"/>
</dbReference>
<dbReference type="InterPro" id="IPR051818">
    <property type="entry name" value="TPP_dependent_decarboxylase"/>
</dbReference>
<accession>A0AA90T5S5</accession>
<evidence type="ECO:0000259" key="4">
    <source>
        <dbReference type="Pfam" id="PF02775"/>
    </source>
</evidence>
<evidence type="ECO:0000259" key="5">
    <source>
        <dbReference type="Pfam" id="PF02776"/>
    </source>
</evidence>
<evidence type="ECO:0000256" key="3">
    <source>
        <dbReference type="ARBA" id="ARBA00023239"/>
    </source>
</evidence>
<dbReference type="PANTHER" id="PTHR42818:SF1">
    <property type="entry name" value="SULFOPYRUVATE DECARBOXYLASE"/>
    <property type="match status" value="1"/>
</dbReference>
<name>A0AA90T5S5_9HELI</name>
<proteinExistence type="predicted"/>
<evidence type="ECO:0000256" key="2">
    <source>
        <dbReference type="ARBA" id="ARBA00023052"/>
    </source>
</evidence>
<reference evidence="6 8" key="3">
    <citation type="journal article" date="2024" name="Syst. Appl. Microbiol.">
        <title>Helicobacter cappadocius sp. nov., from lizards: The first psychrotrophic Helicobacter species.</title>
        <authorList>
            <person name="Aydin F."/>
            <person name="Tarhane S."/>
            <person name="Karakaya E."/>
            <person name="Abay S."/>
            <person name="Kayman T."/>
            <person name="Guran O."/>
            <person name="Bozkurt E."/>
            <person name="Uzum N."/>
            <person name="Avci A."/>
            <person name="Olgun K."/>
            <person name="Jablonski D."/>
            <person name="Guran C."/>
            <person name="Burcin Saticioglu I."/>
        </authorList>
    </citation>
    <scope>NUCLEOTIDE SEQUENCE [LARGE SCALE GENOMIC DNA]</scope>
    <source>
        <strain evidence="6">Faydin-H75</strain>
        <strain evidence="8">faydin-H76</strain>
    </source>
</reference>
<evidence type="ECO:0000256" key="1">
    <source>
        <dbReference type="ARBA" id="ARBA00022793"/>
    </source>
</evidence>
<dbReference type="Gene3D" id="3.40.50.970">
    <property type="match status" value="2"/>
</dbReference>
<dbReference type="Proteomes" id="UP001177258">
    <property type="component" value="Unassembled WGS sequence"/>
</dbReference>
<reference evidence="7 9" key="1">
    <citation type="submission" date="2023-07" db="EMBL/GenBank/DDBJ databases">
        <title>Unpublished Manusciprt.</title>
        <authorList>
            <person name="Aydin F."/>
            <person name="Tarhane S."/>
            <person name="Saticioglu I.B."/>
            <person name="Karakaya E."/>
            <person name="Abay S."/>
            <person name="Guran O."/>
            <person name="Bozkurt E."/>
            <person name="Uzum N."/>
            <person name="Olgun K."/>
            <person name="Jablonski D."/>
        </authorList>
    </citation>
    <scope>NUCLEOTIDE SEQUENCE</scope>
    <source>
        <strain evidence="9">faydin-H75</strain>
        <strain evidence="7">Faydin-H76</strain>
    </source>
</reference>
<dbReference type="PANTHER" id="PTHR42818">
    <property type="entry name" value="SULFOPYRUVATE DECARBOXYLASE SUBUNIT ALPHA"/>
    <property type="match status" value="1"/>
</dbReference>
<sequence>MLDTNKFGELLKSYGFNTFVGVPCSFLSPLINYALNENKFIMANNEGDGVAIASGISLVGEETGVVLMQNSGLSNALSPLSSLNHTFELPILGFVSLRGEIGISDEPQHELLGIITDKILETFQIPYEYLSPDLSIAKEQITKAKEIISKNKSFFFIVRKNTFEEITLLPQTIQRKKEGILVERGSRNTPITRLQALNVINEINDKDSITLATTGKTGRELYEINDAKNYLYMVGSMGCVSSLGLGLSLMSDKKIICIDGDGALLMRMGGLSTNAYYAKGNFCHICLDNHSHDSTGGQFTLSINCDIPKIALDSGYKKVFKIHDLESFKNTLIEFIKHKENDGAIFIYLQIEKGSKKDLSRPKIKPFEVKERLQRFLRDN</sequence>
<dbReference type="NCBIfam" id="TIGR03297">
    <property type="entry name" value="Ppyr-DeCO2ase"/>
    <property type="match status" value="1"/>
</dbReference>
<dbReference type="InterPro" id="IPR029061">
    <property type="entry name" value="THDP-binding"/>
</dbReference>
<keyword evidence="2" id="KW-0786">Thiamine pyrophosphate</keyword>